<accession>A0A1X0SE83</accession>
<gene>
    <name evidence="4" type="ORF">BCV71DRAFT_288196</name>
</gene>
<dbReference type="AlphaFoldDB" id="A0A1X0SE83"/>
<evidence type="ECO:0000313" key="4">
    <source>
        <dbReference type="EMBL" id="ORE22408.1"/>
    </source>
</evidence>
<keyword evidence="3" id="KW-1133">Transmembrane helix</keyword>
<dbReference type="Pfam" id="PF05291">
    <property type="entry name" value="Bystin"/>
    <property type="match status" value="1"/>
</dbReference>
<reference evidence="4 5" key="1">
    <citation type="journal article" date="2016" name="Proc. Natl. Acad. Sci. U.S.A.">
        <title>Lipid metabolic changes in an early divergent fungus govern the establishment of a mutualistic symbiosis with endobacteria.</title>
        <authorList>
            <person name="Lastovetsky O.A."/>
            <person name="Gaspar M.L."/>
            <person name="Mondo S.J."/>
            <person name="LaButti K.M."/>
            <person name="Sandor L."/>
            <person name="Grigoriev I.V."/>
            <person name="Henry S.A."/>
            <person name="Pawlowska T.E."/>
        </authorList>
    </citation>
    <scope>NUCLEOTIDE SEQUENCE [LARGE SCALE GENOMIC DNA]</scope>
    <source>
        <strain evidence="4 5">ATCC 11559</strain>
    </source>
</reference>
<feature type="transmembrane region" description="Helical" evidence="3">
    <location>
        <begin position="317"/>
        <end position="338"/>
    </location>
</feature>
<dbReference type="InterPro" id="IPR007955">
    <property type="entry name" value="Bystin"/>
</dbReference>
<keyword evidence="3" id="KW-0812">Transmembrane</keyword>
<evidence type="ECO:0000313" key="5">
    <source>
        <dbReference type="Proteomes" id="UP000242381"/>
    </source>
</evidence>
<dbReference type="GO" id="GO:0005737">
    <property type="term" value="C:cytoplasm"/>
    <property type="evidence" value="ECO:0007669"/>
    <property type="project" value="TreeGrafter"/>
</dbReference>
<dbReference type="Proteomes" id="UP000242381">
    <property type="component" value="Unassembled WGS sequence"/>
</dbReference>
<feature type="region of interest" description="Disordered" evidence="2">
    <location>
        <begin position="426"/>
        <end position="498"/>
    </location>
</feature>
<dbReference type="EMBL" id="KV921267">
    <property type="protein sequence ID" value="ORE22408.1"/>
    <property type="molecule type" value="Genomic_DNA"/>
</dbReference>
<dbReference type="GO" id="GO:0030688">
    <property type="term" value="C:preribosome, small subunit precursor"/>
    <property type="evidence" value="ECO:0007669"/>
    <property type="project" value="TreeGrafter"/>
</dbReference>
<feature type="compositionally biased region" description="Acidic residues" evidence="2">
    <location>
        <begin position="428"/>
        <end position="439"/>
    </location>
</feature>
<evidence type="ECO:0000256" key="1">
    <source>
        <dbReference type="ARBA" id="ARBA00007114"/>
    </source>
</evidence>
<dbReference type="GO" id="GO:0005730">
    <property type="term" value="C:nucleolus"/>
    <property type="evidence" value="ECO:0007669"/>
    <property type="project" value="TreeGrafter"/>
</dbReference>
<evidence type="ECO:0000256" key="3">
    <source>
        <dbReference type="SAM" id="Phobius"/>
    </source>
</evidence>
<proteinExistence type="inferred from homology"/>
<name>A0A1X0SE83_RHIZD</name>
<organism evidence="4 5">
    <name type="scientific">Rhizopus microsporus</name>
    <dbReference type="NCBI Taxonomy" id="58291"/>
    <lineage>
        <taxon>Eukaryota</taxon>
        <taxon>Fungi</taxon>
        <taxon>Fungi incertae sedis</taxon>
        <taxon>Mucoromycota</taxon>
        <taxon>Mucoromycotina</taxon>
        <taxon>Mucoromycetes</taxon>
        <taxon>Mucorales</taxon>
        <taxon>Mucorineae</taxon>
        <taxon>Rhizopodaceae</taxon>
        <taxon>Rhizopus</taxon>
    </lineage>
</organism>
<dbReference type="PANTHER" id="PTHR12821:SF0">
    <property type="entry name" value="BYSTIN"/>
    <property type="match status" value="1"/>
</dbReference>
<protein>
    <submittedName>
        <fullName evidence="4">Bystin-domain-containing protein</fullName>
    </submittedName>
</protein>
<sequence length="498" mass="57768">MGKYNLEKAHTLVNGHVTPYTTWDNSDLKTKRQKGDFFSLFNEIDGIEADADQHIKDAISQIERDQAKRLEELRQQQDLDSEESLVDEAKQLSTKSVIISFDTLKLEFDEDNKGNALFKIALMDEDIKLHQTPTWPVPDPVPIMSLERMLTLRKYEKMQHGIEDIPLSASNPKVAEIYKRLGVFLSRYKIGRLPRSFKIMPMLKNWEEVIYLTQPDNWTPQAMYEASKLFMSHNTAQMQNFISYVLFPYTRRRIANNNNYHLEYPVFLALQTALLNARIFTLGYLKPLCESGECTAMEASVIGCIMALHTKLKPVPILWSLMSLPFSIPTTLFILVALERKRKRIPRTFYKPLTFYFIRAAESANQLPYIWYQALYVFAKYCADELDKSELYRLMKLVRARKGHYVDMVMNIQNVLMPLLPLHKPDDFDSPADGEEEEDGLKNFEEEILSDSDIESSDESDNSYETNSDSDGDDDSEEEDDDYVPNPVRHQHDDMMVD</sequence>
<dbReference type="OMA" id="PICILVQ"/>
<dbReference type="PANTHER" id="PTHR12821">
    <property type="entry name" value="BYSTIN"/>
    <property type="match status" value="1"/>
</dbReference>
<feature type="compositionally biased region" description="Acidic residues" evidence="2">
    <location>
        <begin position="446"/>
        <end position="483"/>
    </location>
</feature>
<dbReference type="GO" id="GO:0006364">
    <property type="term" value="P:rRNA processing"/>
    <property type="evidence" value="ECO:0007669"/>
    <property type="project" value="TreeGrafter"/>
</dbReference>
<evidence type="ECO:0000256" key="2">
    <source>
        <dbReference type="SAM" id="MobiDB-lite"/>
    </source>
</evidence>
<keyword evidence="3" id="KW-0472">Membrane</keyword>
<comment type="similarity">
    <text evidence="1">Belongs to the bystin family.</text>
</comment>
<dbReference type="GO" id="GO:0030515">
    <property type="term" value="F:snoRNA binding"/>
    <property type="evidence" value="ECO:0007669"/>
    <property type="project" value="TreeGrafter"/>
</dbReference>
<dbReference type="VEuPathDB" id="FungiDB:BCV72DRAFT_285475"/>